<reference evidence="2" key="1">
    <citation type="submission" date="2016-10" db="EMBL/GenBank/DDBJ databases">
        <title>Sequence of Gallionella enrichment culture.</title>
        <authorList>
            <person name="Poehlein A."/>
            <person name="Muehling M."/>
            <person name="Daniel R."/>
        </authorList>
    </citation>
    <scope>NUCLEOTIDE SEQUENCE</scope>
</reference>
<feature type="domain" description="Glycosyltransferase 2-like" evidence="1">
    <location>
        <begin position="3"/>
        <end position="149"/>
    </location>
</feature>
<dbReference type="PANTHER" id="PTHR22916:SF3">
    <property type="entry name" value="UDP-GLCNAC:BETAGAL BETA-1,3-N-ACETYLGLUCOSAMINYLTRANSFERASE-LIKE PROTEIN 1"/>
    <property type="match status" value="1"/>
</dbReference>
<dbReference type="EMBL" id="MLJW01000335">
    <property type="protein sequence ID" value="OIQ89295.1"/>
    <property type="molecule type" value="Genomic_DNA"/>
</dbReference>
<dbReference type="Gene3D" id="3.90.550.10">
    <property type="entry name" value="Spore Coat Polysaccharide Biosynthesis Protein SpsA, Chain A"/>
    <property type="match status" value="1"/>
</dbReference>
<dbReference type="SUPFAM" id="SSF53448">
    <property type="entry name" value="Nucleotide-diphospho-sugar transferases"/>
    <property type="match status" value="1"/>
</dbReference>
<dbReference type="InterPro" id="IPR029044">
    <property type="entry name" value="Nucleotide-diphossugar_trans"/>
</dbReference>
<gene>
    <name evidence="2" type="ORF">GALL_288030</name>
</gene>
<proteinExistence type="predicted"/>
<dbReference type="InterPro" id="IPR001173">
    <property type="entry name" value="Glyco_trans_2-like"/>
</dbReference>
<sequence length="253" mass="28628">MPFVEQTIKSVLGQNYGELEYIVIDGKSTDGTVDVIKSHESKIAKWVSEKDSGIADAFNKGLSFATGEYIMFLNADDALAGPNVLQDMADLIIENEFPALIYGDYNILERSSGEFMYHGVIKLSNSGLIHGQVLPHPCLLTHRSYFEKYGGFDPNFRIAMDYEWLLRGGLVERIVHVPCHVSNIRDGGVSTLDHGRVVGEIIAALKKNRQIRSWAGEYKLRGYFFTRSLLRKTLSLIGLYRLFFAVRHWYRNG</sequence>
<dbReference type="AlphaFoldDB" id="A0A1J5RB90"/>
<comment type="caution">
    <text evidence="2">The sequence shown here is derived from an EMBL/GenBank/DDBJ whole genome shotgun (WGS) entry which is preliminary data.</text>
</comment>
<dbReference type="PANTHER" id="PTHR22916">
    <property type="entry name" value="GLYCOSYLTRANSFERASE"/>
    <property type="match status" value="1"/>
</dbReference>
<dbReference type="GO" id="GO:0016758">
    <property type="term" value="F:hexosyltransferase activity"/>
    <property type="evidence" value="ECO:0007669"/>
    <property type="project" value="UniProtKB-ARBA"/>
</dbReference>
<accession>A0A1J5RB90</accession>
<keyword evidence="2" id="KW-0808">Transferase</keyword>
<dbReference type="EC" id="2.4.1.-" evidence="2"/>
<evidence type="ECO:0000259" key="1">
    <source>
        <dbReference type="Pfam" id="PF00535"/>
    </source>
</evidence>
<protein>
    <submittedName>
        <fullName evidence="2">PGL/p-HBAD biosynthesis glycosyltransferase</fullName>
        <ecNumber evidence="2">2.4.1.-</ecNumber>
    </submittedName>
</protein>
<keyword evidence="2" id="KW-0328">Glycosyltransferase</keyword>
<dbReference type="Pfam" id="PF00535">
    <property type="entry name" value="Glycos_transf_2"/>
    <property type="match status" value="1"/>
</dbReference>
<name>A0A1J5RB90_9ZZZZ</name>
<evidence type="ECO:0000313" key="2">
    <source>
        <dbReference type="EMBL" id="OIQ89295.1"/>
    </source>
</evidence>
<dbReference type="CDD" id="cd06433">
    <property type="entry name" value="GT_2_WfgS_like"/>
    <property type="match status" value="1"/>
</dbReference>
<organism evidence="2">
    <name type="scientific">mine drainage metagenome</name>
    <dbReference type="NCBI Taxonomy" id="410659"/>
    <lineage>
        <taxon>unclassified sequences</taxon>
        <taxon>metagenomes</taxon>
        <taxon>ecological metagenomes</taxon>
    </lineage>
</organism>